<keyword evidence="5" id="KW-0677">Repeat</keyword>
<name>A0AA36M998_CYLNA</name>
<evidence type="ECO:0000256" key="3">
    <source>
        <dbReference type="ARBA" id="ARBA00004555"/>
    </source>
</evidence>
<evidence type="ECO:0000256" key="9">
    <source>
        <dbReference type="SAM" id="Coils"/>
    </source>
</evidence>
<dbReference type="Gene3D" id="1.25.10.10">
    <property type="entry name" value="Leucine-rich Repeat Variant"/>
    <property type="match status" value="1"/>
</dbReference>
<feature type="coiled-coil region" evidence="9">
    <location>
        <begin position="789"/>
        <end position="867"/>
    </location>
</feature>
<keyword evidence="7 9" id="KW-0175">Coiled coil</keyword>
<dbReference type="PANTHER" id="PTHR10013:SF0">
    <property type="entry name" value="GENERAL VESICULAR TRANSPORT FACTOR P115"/>
    <property type="match status" value="1"/>
</dbReference>
<dbReference type="InterPro" id="IPR006953">
    <property type="entry name" value="Vesicle_Uso1_P115_head"/>
</dbReference>
<evidence type="ECO:0000256" key="1">
    <source>
        <dbReference type="ARBA" id="ARBA00004184"/>
    </source>
</evidence>
<dbReference type="PANTHER" id="PTHR10013">
    <property type="entry name" value="GENERAL VESICULAR TRANSPORT FACTOR P115"/>
    <property type="match status" value="1"/>
</dbReference>
<evidence type="ECO:0000256" key="6">
    <source>
        <dbReference type="ARBA" id="ARBA00023034"/>
    </source>
</evidence>
<dbReference type="GO" id="GO:0005795">
    <property type="term" value="C:Golgi stack"/>
    <property type="evidence" value="ECO:0007669"/>
    <property type="project" value="TreeGrafter"/>
</dbReference>
<evidence type="ECO:0008006" key="14">
    <source>
        <dbReference type="Google" id="ProtNLM"/>
    </source>
</evidence>
<dbReference type="GO" id="GO:0048280">
    <property type="term" value="P:vesicle fusion with Golgi apparatus"/>
    <property type="evidence" value="ECO:0007669"/>
    <property type="project" value="InterPro"/>
</dbReference>
<dbReference type="InterPro" id="IPR006955">
    <property type="entry name" value="Uso1_p115_C"/>
</dbReference>
<dbReference type="GO" id="GO:0048211">
    <property type="term" value="P:Golgi vesicle docking"/>
    <property type="evidence" value="ECO:0007669"/>
    <property type="project" value="TreeGrafter"/>
</dbReference>
<dbReference type="InterPro" id="IPR024095">
    <property type="entry name" value="Vesicle_P115"/>
</dbReference>
<dbReference type="GO" id="GO:0006888">
    <property type="term" value="P:endoplasmic reticulum to Golgi vesicle-mediated transport"/>
    <property type="evidence" value="ECO:0007669"/>
    <property type="project" value="TreeGrafter"/>
</dbReference>
<evidence type="ECO:0000259" key="11">
    <source>
        <dbReference type="Pfam" id="PF04871"/>
    </source>
</evidence>
<comment type="subcellular location">
    <subcellularLocation>
        <location evidence="2">Cytoplasm</location>
    </subcellularLocation>
    <subcellularLocation>
        <location evidence="1">Endomembrane system</location>
        <topology evidence="1">Peripheral membrane protein</topology>
    </subcellularLocation>
    <subcellularLocation>
        <location evidence="3">Golgi apparatus</location>
    </subcellularLocation>
</comment>
<keyword evidence="4" id="KW-0963">Cytoplasm</keyword>
<evidence type="ECO:0000259" key="10">
    <source>
        <dbReference type="Pfam" id="PF04869"/>
    </source>
</evidence>
<sequence>MAYFRSFFGGGGESEEEDGAEIVEKMVERAETCTALEDRRDALRALRSMAKKLRLAVGTMGLNVYMDVLEKERSNQELIAITLETLVAVLSSDDENTDDDELGERLAEVMLKKPVFIPSLLAAIDDYDITVRRVGIQLLTSLLRHRGPEVQAAVMAQPTGVPHLVDIVHDRREVVRNEAVLMLCELSRSNSQIQQLLAYENTFVHLLDIIDTEPLDSIIIEDCLFVILNLLRKNAMNQQLFRENNLIARLGVVLNAFLYGNEEEPDGGEWVKQRTANIIFLLQVIRSLVSPDNSGTNTHAAQKAIHQTKMLSELCRVLLSEMGLPVEVLTETVIAVAEAIRGNYTNQEYFASTNLITNENVSRSSLVVLLISMTAEKQPFKMRCAVFYCFLSYLHDNEFGKTKVIETLLPASQPETSLSTGSLICQAITSGESVQCWFGCVSLLYCLLDVEHLREQLLRVQLSTTVDQPPVSLLKHVANLMVSMGNRRVQMRAGILMLLSTWLNNCPAAVASFIENEENLHYLTTQILDDCGEGTESEQQVLKGLMAFLLLICLQNVEDATAKASLEQLVDRRVGREVVIGAVEGISRTEQFVRAAQKPQPLTKTPNELFLDYHFIKMLKSVEGQLVKMLRPTGEFNGTASNDSIIQSFKDLIKRQDEEIAVLRQEAKRTAAQIEQLKQENDRTQLEHELEDVRKKLEESRVANAQHESTQLQIQEMYRVNQQWQAEAAKYKQWAEQWQQYQIAQLPNPTETAVTCLQQQVQQLEQQLAYGYQAFEEHSKMTAKYAQDCAEWKAKAEAAEAQLAAKNEEKKEEKLLENGTEGTSELALLKSEQEDLLVLLADQHNKITQYRNRLRELKQVVTDDEDE</sequence>
<dbReference type="GO" id="GO:0045056">
    <property type="term" value="P:transcytosis"/>
    <property type="evidence" value="ECO:0007669"/>
    <property type="project" value="TreeGrafter"/>
</dbReference>
<protein>
    <recommendedName>
        <fullName evidence="14">General vesicular transport factor p115</fullName>
    </recommendedName>
</protein>
<keyword evidence="8" id="KW-0472">Membrane</keyword>
<keyword evidence="6" id="KW-0333">Golgi apparatus</keyword>
<dbReference type="InterPro" id="IPR041209">
    <property type="entry name" value="P115_Arm_rpt"/>
</dbReference>
<comment type="caution">
    <text evidence="12">The sequence shown here is derived from an EMBL/GenBank/DDBJ whole genome shotgun (WGS) entry which is preliminary data.</text>
</comment>
<accession>A0AA36M998</accession>
<keyword evidence="13" id="KW-1185">Reference proteome</keyword>
<organism evidence="12 13">
    <name type="scientific">Cylicocyclus nassatus</name>
    <name type="common">Nematode worm</name>
    <dbReference type="NCBI Taxonomy" id="53992"/>
    <lineage>
        <taxon>Eukaryota</taxon>
        <taxon>Metazoa</taxon>
        <taxon>Ecdysozoa</taxon>
        <taxon>Nematoda</taxon>
        <taxon>Chromadorea</taxon>
        <taxon>Rhabditida</taxon>
        <taxon>Rhabditina</taxon>
        <taxon>Rhabditomorpha</taxon>
        <taxon>Strongyloidea</taxon>
        <taxon>Strongylidae</taxon>
        <taxon>Cylicocyclus</taxon>
    </lineage>
</organism>
<dbReference type="Pfam" id="PF18770">
    <property type="entry name" value="Arm_vescicular"/>
    <property type="match status" value="1"/>
</dbReference>
<dbReference type="SUPFAM" id="SSF48371">
    <property type="entry name" value="ARM repeat"/>
    <property type="match status" value="2"/>
</dbReference>
<evidence type="ECO:0000313" key="13">
    <source>
        <dbReference type="Proteomes" id="UP001176961"/>
    </source>
</evidence>
<feature type="domain" description="Uso1/p115-like vesicle tethering protein C-terminal" evidence="11">
    <location>
        <begin position="750"/>
        <end position="867"/>
    </location>
</feature>
<proteinExistence type="predicted"/>
<dbReference type="Pfam" id="PF04869">
    <property type="entry name" value="Uso1_p115_head"/>
    <property type="match status" value="1"/>
</dbReference>
<dbReference type="Pfam" id="PF04871">
    <property type="entry name" value="Uso1_p115_C"/>
    <property type="match status" value="1"/>
</dbReference>
<dbReference type="GO" id="GO:0006886">
    <property type="term" value="P:intracellular protein transport"/>
    <property type="evidence" value="ECO:0007669"/>
    <property type="project" value="InterPro"/>
</dbReference>
<evidence type="ECO:0000256" key="7">
    <source>
        <dbReference type="ARBA" id="ARBA00023054"/>
    </source>
</evidence>
<dbReference type="GO" id="GO:0005783">
    <property type="term" value="C:endoplasmic reticulum"/>
    <property type="evidence" value="ECO:0007669"/>
    <property type="project" value="TreeGrafter"/>
</dbReference>
<reference evidence="12" key="1">
    <citation type="submission" date="2023-07" db="EMBL/GenBank/DDBJ databases">
        <authorList>
            <consortium name="CYATHOMIX"/>
        </authorList>
    </citation>
    <scope>NUCLEOTIDE SEQUENCE</scope>
    <source>
        <strain evidence="12">N/A</strain>
    </source>
</reference>
<feature type="domain" description="Vesicle tethering protein Uso1/P115-like head" evidence="10">
    <location>
        <begin position="343"/>
        <end position="628"/>
    </location>
</feature>
<dbReference type="InterPro" id="IPR011989">
    <property type="entry name" value="ARM-like"/>
</dbReference>
<evidence type="ECO:0000256" key="5">
    <source>
        <dbReference type="ARBA" id="ARBA00022737"/>
    </source>
</evidence>
<evidence type="ECO:0000313" key="12">
    <source>
        <dbReference type="EMBL" id="CAJ0601357.1"/>
    </source>
</evidence>
<dbReference type="Proteomes" id="UP001176961">
    <property type="component" value="Unassembled WGS sequence"/>
</dbReference>
<dbReference type="InterPro" id="IPR016024">
    <property type="entry name" value="ARM-type_fold"/>
</dbReference>
<dbReference type="GO" id="GO:0012507">
    <property type="term" value="C:ER to Golgi transport vesicle membrane"/>
    <property type="evidence" value="ECO:0007669"/>
    <property type="project" value="TreeGrafter"/>
</dbReference>
<evidence type="ECO:0000256" key="8">
    <source>
        <dbReference type="ARBA" id="ARBA00023136"/>
    </source>
</evidence>
<evidence type="ECO:0000256" key="4">
    <source>
        <dbReference type="ARBA" id="ARBA00022490"/>
    </source>
</evidence>
<dbReference type="EMBL" id="CATQJL010000305">
    <property type="protein sequence ID" value="CAJ0601357.1"/>
    <property type="molecule type" value="Genomic_DNA"/>
</dbReference>
<evidence type="ECO:0000256" key="2">
    <source>
        <dbReference type="ARBA" id="ARBA00004496"/>
    </source>
</evidence>
<dbReference type="GO" id="GO:0000139">
    <property type="term" value="C:Golgi membrane"/>
    <property type="evidence" value="ECO:0007669"/>
    <property type="project" value="InterPro"/>
</dbReference>
<dbReference type="AlphaFoldDB" id="A0AA36M998"/>
<gene>
    <name evidence="12" type="ORF">CYNAS_LOCUS13340</name>
</gene>
<feature type="coiled-coil region" evidence="9">
    <location>
        <begin position="646"/>
        <end position="710"/>
    </location>
</feature>